<comment type="pathway">
    <text evidence="1">Protein modification; protein ubiquitination.</text>
</comment>
<dbReference type="Pfam" id="PF00651">
    <property type="entry name" value="BTB"/>
    <property type="match status" value="1"/>
</dbReference>
<dbReference type="SUPFAM" id="SSF49599">
    <property type="entry name" value="TRAF domain-like"/>
    <property type="match status" value="1"/>
</dbReference>
<dbReference type="PANTHER" id="PTHR26379">
    <property type="entry name" value="BTB/POZ AND MATH DOMAIN-CONTAINING PROTEIN 1"/>
    <property type="match status" value="1"/>
</dbReference>
<organism evidence="2">
    <name type="scientific">Aegilops tauschii</name>
    <name type="common">Tausch's goatgrass</name>
    <name type="synonym">Aegilops squarrosa</name>
    <dbReference type="NCBI Taxonomy" id="37682"/>
    <lineage>
        <taxon>Eukaryota</taxon>
        <taxon>Viridiplantae</taxon>
        <taxon>Streptophyta</taxon>
        <taxon>Embryophyta</taxon>
        <taxon>Tracheophyta</taxon>
        <taxon>Spermatophyta</taxon>
        <taxon>Magnoliopsida</taxon>
        <taxon>Liliopsida</taxon>
        <taxon>Poales</taxon>
        <taxon>Poaceae</taxon>
        <taxon>BOP clade</taxon>
        <taxon>Pooideae</taxon>
        <taxon>Triticodae</taxon>
        <taxon>Triticeae</taxon>
        <taxon>Triticinae</taxon>
        <taxon>Aegilops</taxon>
    </lineage>
</organism>
<protein>
    <submittedName>
        <fullName evidence="2">Uncharacterized protein</fullName>
    </submittedName>
</protein>
<proteinExistence type="predicted"/>
<reference evidence="2" key="1">
    <citation type="submission" date="2015-06" db="UniProtKB">
        <authorList>
            <consortium name="EnsemblPlants"/>
        </authorList>
    </citation>
    <scope>IDENTIFICATION</scope>
</reference>
<dbReference type="GO" id="GO:0016567">
    <property type="term" value="P:protein ubiquitination"/>
    <property type="evidence" value="ECO:0007669"/>
    <property type="project" value="InterPro"/>
</dbReference>
<dbReference type="InterPro" id="IPR000210">
    <property type="entry name" value="BTB/POZ_dom"/>
</dbReference>
<dbReference type="AlphaFoldDB" id="R7VZ29"/>
<dbReference type="EnsemblPlants" id="EMT00818">
    <property type="protein sequence ID" value="EMT00818"/>
    <property type="gene ID" value="F775_22040"/>
</dbReference>
<sequence>MAAGLDYIPPCPPLYTQNRSIQQEQAQQQATRRTETDDTTMAAPQPQKTASTLRLAIARGAHQLDIIGYSTWRMLGAHNTVRSRSFDAGGFAWALVCYFVSNTTTTRGVTLASIALALELLRNETDEAVVATASIRIDEPTGAGRWPAAEWHSAEPHVFPAWSMSAVAWELAVPDAFVQHKKRYVMDDCLTVHCSVEVLKEESADGATRKYMVGMPPPPSLSHDIHRLRQDMWWPDVTFTVDDAKVQAHKLVLAARSRVFDAQFFYGDRVNCKKPSHLKLKHPIATTFLARPKNPPLYL</sequence>
<accession>R7VZ29</accession>
<dbReference type="PANTHER" id="PTHR26379:SF494">
    <property type="entry name" value="BTB DOMAIN-CONTAINING PROTEIN"/>
    <property type="match status" value="1"/>
</dbReference>
<dbReference type="Gene3D" id="3.30.710.10">
    <property type="entry name" value="Potassium Channel Kv1.1, Chain A"/>
    <property type="match status" value="1"/>
</dbReference>
<dbReference type="Gene3D" id="2.60.210.10">
    <property type="entry name" value="Apoptosis, Tumor Necrosis Factor Receptor Associated Protein 2, Chain A"/>
    <property type="match status" value="1"/>
</dbReference>
<dbReference type="InterPro" id="IPR011333">
    <property type="entry name" value="SKP1/BTB/POZ_sf"/>
</dbReference>
<name>R7VZ29_AEGTA</name>
<dbReference type="SUPFAM" id="SSF54695">
    <property type="entry name" value="POZ domain"/>
    <property type="match status" value="1"/>
</dbReference>
<dbReference type="InterPro" id="IPR008974">
    <property type="entry name" value="TRAF-like"/>
</dbReference>
<evidence type="ECO:0000313" key="2">
    <source>
        <dbReference type="EnsemblPlants" id="EMT00818"/>
    </source>
</evidence>
<dbReference type="InterPro" id="IPR045005">
    <property type="entry name" value="BPM1-6"/>
</dbReference>
<dbReference type="PROSITE" id="PS50097">
    <property type="entry name" value="BTB"/>
    <property type="match status" value="1"/>
</dbReference>
<evidence type="ECO:0000256" key="1">
    <source>
        <dbReference type="ARBA" id="ARBA00004906"/>
    </source>
</evidence>